<dbReference type="NCBIfam" id="NF038050">
    <property type="entry name" value="NrtS"/>
    <property type="match status" value="1"/>
</dbReference>
<gene>
    <name evidence="3" type="ORF">MED297_12262</name>
</gene>
<name>A4BE24_9GAMM</name>
<reference evidence="3 4" key="1">
    <citation type="submission" date="2006-02" db="EMBL/GenBank/DDBJ databases">
        <authorList>
            <person name="Pinhassi J."/>
            <person name="Pedros-Alio C."/>
            <person name="Ferriera S."/>
            <person name="Johnson J."/>
            <person name="Kravitz S."/>
            <person name="Halpern A."/>
            <person name="Remington K."/>
            <person name="Beeson K."/>
            <person name="Tran B."/>
            <person name="Rogers Y.-H."/>
            <person name="Friedman R."/>
            <person name="Venter J.C."/>
        </authorList>
    </citation>
    <scope>NUCLEOTIDE SEQUENCE [LARGE SCALE GENOMIC DNA]</scope>
    <source>
        <strain evidence="3 4">MED297</strain>
    </source>
</reference>
<comment type="caution">
    <text evidence="3">The sequence shown here is derived from an EMBL/GenBank/DDBJ whole genome shotgun (WGS) entry which is preliminary data.</text>
</comment>
<feature type="transmembrane region" description="Helical" evidence="2">
    <location>
        <begin position="12"/>
        <end position="31"/>
    </location>
</feature>
<accession>A4BE24</accession>
<keyword evidence="2" id="KW-0472">Membrane</keyword>
<sequence length="86" mass="9451">MIAPRDVILKGIKTALVVGSVLTVINQWSALVGEESLRWPALFLTYLVPFSVFIYSYRANRVANPVETHPVDTPEDPGSQSPPASR</sequence>
<dbReference type="RefSeq" id="WP_008042149.1">
    <property type="nucleotide sequence ID" value="NZ_CH724149.1"/>
</dbReference>
<dbReference type="AlphaFoldDB" id="A4BE24"/>
<evidence type="ECO:0000256" key="1">
    <source>
        <dbReference type="SAM" id="MobiDB-lite"/>
    </source>
</evidence>
<dbReference type="EMBL" id="AAOE01000009">
    <property type="protein sequence ID" value="EAR09502.1"/>
    <property type="molecule type" value="Genomic_DNA"/>
</dbReference>
<feature type="region of interest" description="Disordered" evidence="1">
    <location>
        <begin position="66"/>
        <end position="86"/>
    </location>
</feature>
<proteinExistence type="predicted"/>
<dbReference type="Proteomes" id="UP000005953">
    <property type="component" value="Unassembled WGS sequence"/>
</dbReference>
<keyword evidence="2" id="KW-1133">Transmembrane helix</keyword>
<keyword evidence="4" id="KW-1185">Reference proteome</keyword>
<feature type="transmembrane region" description="Helical" evidence="2">
    <location>
        <begin position="37"/>
        <end position="57"/>
    </location>
</feature>
<keyword evidence="2" id="KW-0812">Transmembrane</keyword>
<protein>
    <submittedName>
        <fullName evidence="3">Uncharacterized protein</fullName>
    </submittedName>
</protein>
<evidence type="ECO:0000313" key="4">
    <source>
        <dbReference type="Proteomes" id="UP000005953"/>
    </source>
</evidence>
<dbReference type="InterPro" id="IPR047700">
    <property type="entry name" value="NrtS-like"/>
</dbReference>
<dbReference type="HOGENOM" id="CLU_2495662_0_0_6"/>
<evidence type="ECO:0000256" key="2">
    <source>
        <dbReference type="SAM" id="Phobius"/>
    </source>
</evidence>
<organism evidence="3 4">
    <name type="scientific">Reinekea blandensis MED297</name>
    <dbReference type="NCBI Taxonomy" id="314283"/>
    <lineage>
        <taxon>Bacteria</taxon>
        <taxon>Pseudomonadati</taxon>
        <taxon>Pseudomonadota</taxon>
        <taxon>Gammaproteobacteria</taxon>
        <taxon>Oceanospirillales</taxon>
        <taxon>Saccharospirillaceae</taxon>
        <taxon>Reinekea</taxon>
    </lineage>
</organism>
<evidence type="ECO:0000313" key="3">
    <source>
        <dbReference type="EMBL" id="EAR09502.1"/>
    </source>
</evidence>